<accession>A0A0C1JXQ3</accession>
<dbReference type="PATRIC" id="fig|362787.3.peg.1040"/>
<feature type="compositionally biased region" description="Polar residues" evidence="1">
    <location>
        <begin position="1"/>
        <end position="19"/>
    </location>
</feature>
<evidence type="ECO:0000313" key="3">
    <source>
        <dbReference type="EMBL" id="KIC72002.1"/>
    </source>
</evidence>
<reference evidence="3 4" key="1">
    <citation type="journal article" date="2014" name="Mol. Biol. Evol.">
        <title>Massive expansion of Ubiquitination-related gene families within the Chlamydiae.</title>
        <authorList>
            <person name="Domman D."/>
            <person name="Collingro A."/>
            <person name="Lagkouvardos I."/>
            <person name="Gehre L."/>
            <person name="Weinmaier T."/>
            <person name="Rattei T."/>
            <person name="Subtil A."/>
            <person name="Horn M."/>
        </authorList>
    </citation>
    <scope>NUCLEOTIDE SEQUENCE [LARGE SCALE GENOMIC DNA]</scope>
    <source>
        <strain evidence="3 4">EI2</strain>
    </source>
</reference>
<organism evidence="3 4">
    <name type="scientific">Candidatus Protochlamydia amoebophila</name>
    <dbReference type="NCBI Taxonomy" id="362787"/>
    <lineage>
        <taxon>Bacteria</taxon>
        <taxon>Pseudomonadati</taxon>
        <taxon>Chlamydiota</taxon>
        <taxon>Chlamydiia</taxon>
        <taxon>Parachlamydiales</taxon>
        <taxon>Parachlamydiaceae</taxon>
        <taxon>Candidatus Protochlamydia</taxon>
    </lineage>
</organism>
<name>A0A0C1JXQ3_9BACT</name>
<feature type="region of interest" description="Disordered" evidence="1">
    <location>
        <begin position="39"/>
        <end position="74"/>
    </location>
</feature>
<evidence type="ECO:0000256" key="1">
    <source>
        <dbReference type="SAM" id="MobiDB-lite"/>
    </source>
</evidence>
<dbReference type="Proteomes" id="UP000031465">
    <property type="component" value="Unassembled WGS sequence"/>
</dbReference>
<gene>
    <name evidence="3" type="ORF">DB44_CS00040</name>
</gene>
<dbReference type="InterPro" id="IPR021331">
    <property type="entry name" value="Hva1_TUDOR"/>
</dbReference>
<protein>
    <recommendedName>
        <fullName evidence="2">Hypervirulence associated protein TUDOR domain-containing protein</fullName>
    </recommendedName>
</protein>
<comment type="caution">
    <text evidence="3">The sequence shown here is derived from an EMBL/GenBank/DDBJ whole genome shotgun (WGS) entry which is preliminary data.</text>
</comment>
<feature type="compositionally biased region" description="Polar residues" evidence="1">
    <location>
        <begin position="47"/>
        <end position="61"/>
    </location>
</feature>
<sequence>MTQSIKKGDSVTWNSQQGSIKGKVVKKVVKDETVKVGENKKRRVKASNENPQVIVKSNKTGKQAVHKVESVKKQ</sequence>
<proteinExistence type="predicted"/>
<dbReference type="Gene3D" id="2.30.30.1060">
    <property type="match status" value="1"/>
</dbReference>
<evidence type="ECO:0000313" key="4">
    <source>
        <dbReference type="Proteomes" id="UP000031465"/>
    </source>
</evidence>
<dbReference type="Pfam" id="PF11160">
    <property type="entry name" value="Hva1_TUDOR"/>
    <property type="match status" value="1"/>
</dbReference>
<dbReference type="RefSeq" id="WP_039358190.1">
    <property type="nucleotide sequence ID" value="NZ_JSAN01000065.1"/>
</dbReference>
<feature type="domain" description="Hypervirulence associated protein TUDOR" evidence="2">
    <location>
        <begin position="8"/>
        <end position="70"/>
    </location>
</feature>
<feature type="region of interest" description="Disordered" evidence="1">
    <location>
        <begin position="1"/>
        <end position="20"/>
    </location>
</feature>
<dbReference type="EMBL" id="JSAN01000065">
    <property type="protein sequence ID" value="KIC72002.1"/>
    <property type="molecule type" value="Genomic_DNA"/>
</dbReference>
<dbReference type="AlphaFoldDB" id="A0A0C1JXQ3"/>
<evidence type="ECO:0000259" key="2">
    <source>
        <dbReference type="Pfam" id="PF11160"/>
    </source>
</evidence>